<protein>
    <recommendedName>
        <fullName evidence="2">Serine aminopeptidase S33 domain-containing protein</fullName>
    </recommendedName>
</protein>
<dbReference type="InterPro" id="IPR022742">
    <property type="entry name" value="Hydrolase_4"/>
</dbReference>
<dbReference type="AlphaFoldDB" id="A0A328E3I3"/>
<dbReference type="SUPFAM" id="SSF53474">
    <property type="entry name" value="alpha/beta-Hydrolases"/>
    <property type="match status" value="1"/>
</dbReference>
<dbReference type="FunFam" id="3.40.50.1820:FF:000036">
    <property type="entry name" value="Alpha/beta-Hydrolases superfamily protein"/>
    <property type="match status" value="1"/>
</dbReference>
<accession>A0A328E3I3</accession>
<dbReference type="Proteomes" id="UP000249390">
    <property type="component" value="Unassembled WGS sequence"/>
</dbReference>
<dbReference type="PRINTS" id="PR00111">
    <property type="entry name" value="ABHYDROLASE"/>
</dbReference>
<evidence type="ECO:0000259" key="2">
    <source>
        <dbReference type="Pfam" id="PF12146"/>
    </source>
</evidence>
<name>A0A328E3I3_9ASTE</name>
<feature type="region of interest" description="Disordered" evidence="1">
    <location>
        <begin position="303"/>
        <end position="325"/>
    </location>
</feature>
<proteinExistence type="predicted"/>
<dbReference type="GO" id="GO:0016787">
    <property type="term" value="F:hydrolase activity"/>
    <property type="evidence" value="ECO:0007669"/>
    <property type="project" value="UniProtKB-ARBA"/>
</dbReference>
<dbReference type="EMBL" id="NQVE01000050">
    <property type="protein sequence ID" value="RAL51228.1"/>
    <property type="molecule type" value="Genomic_DNA"/>
</dbReference>
<dbReference type="InterPro" id="IPR000073">
    <property type="entry name" value="AB_hydrolase_1"/>
</dbReference>
<feature type="domain" description="Serine aminopeptidase S33" evidence="2">
    <location>
        <begin position="35"/>
        <end position="273"/>
    </location>
</feature>
<gene>
    <name evidence="3" type="ORF">DM860_010730</name>
</gene>
<organism evidence="3 4">
    <name type="scientific">Cuscuta australis</name>
    <dbReference type="NCBI Taxonomy" id="267555"/>
    <lineage>
        <taxon>Eukaryota</taxon>
        <taxon>Viridiplantae</taxon>
        <taxon>Streptophyta</taxon>
        <taxon>Embryophyta</taxon>
        <taxon>Tracheophyta</taxon>
        <taxon>Spermatophyta</taxon>
        <taxon>Magnoliopsida</taxon>
        <taxon>eudicotyledons</taxon>
        <taxon>Gunneridae</taxon>
        <taxon>Pentapetalae</taxon>
        <taxon>asterids</taxon>
        <taxon>lamiids</taxon>
        <taxon>Solanales</taxon>
        <taxon>Convolvulaceae</taxon>
        <taxon>Cuscuteae</taxon>
        <taxon>Cuscuta</taxon>
        <taxon>Cuscuta subgen. Grammica</taxon>
        <taxon>Cuscuta sect. Cleistogrammica</taxon>
    </lineage>
</organism>
<evidence type="ECO:0000313" key="3">
    <source>
        <dbReference type="EMBL" id="RAL51228.1"/>
    </source>
</evidence>
<dbReference type="PANTHER" id="PTHR11614">
    <property type="entry name" value="PHOSPHOLIPASE-RELATED"/>
    <property type="match status" value="1"/>
</dbReference>
<dbReference type="InterPro" id="IPR029058">
    <property type="entry name" value="AB_hydrolase_fold"/>
</dbReference>
<evidence type="ECO:0000313" key="4">
    <source>
        <dbReference type="Proteomes" id="UP000249390"/>
    </source>
</evidence>
<comment type="caution">
    <text evidence="3">The sequence shown here is derived from an EMBL/GenBank/DDBJ whole genome shotgun (WGS) entry which is preliminary data.</text>
</comment>
<dbReference type="Pfam" id="PF12146">
    <property type="entry name" value="Hydrolase_4"/>
    <property type="match status" value="1"/>
</dbReference>
<dbReference type="InterPro" id="IPR051044">
    <property type="entry name" value="MAG_DAG_Lipase"/>
</dbReference>
<keyword evidence="4" id="KW-1185">Reference proteome</keyword>
<reference evidence="3 4" key="1">
    <citation type="submission" date="2018-06" db="EMBL/GenBank/DDBJ databases">
        <title>The Genome of Cuscuta australis (Dodder) Provides Insight into the Evolution of Plant Parasitism.</title>
        <authorList>
            <person name="Liu H."/>
        </authorList>
    </citation>
    <scope>NUCLEOTIDE SEQUENCE [LARGE SCALE GENOMIC DNA]</scope>
    <source>
        <strain evidence="4">cv. Yunnan</strain>
        <tissue evidence="3">Vines</tissue>
    </source>
</reference>
<evidence type="ECO:0000256" key="1">
    <source>
        <dbReference type="SAM" id="MobiDB-lite"/>
    </source>
</evidence>
<sequence>MEDEKNSVKYEEEYVLNSRGMKLFTCRWVPAEKSEPKALIFLCHGYGMECSVSMKGAATRLVKAGYAVYGMDYEGHGKSDGLLGFVPSFDLVLTDCSHHYSNICEREENKRKMRILMGESMGGALALLLHRKKPLFWDGAVLVAPMCKIAEDIKPHPMVIRALTQLSKVIPTWRLIPTQDLVEVAFRDPQVRDEIRANPYCYKGRPRLKTGNELLAVSLDLEKRLHEVTIPFIVAHGEADRVTDPTVSKLLYETASSTDKTLKLYPGMWHSLTYGELPENLNIVFSDIIRWLDEKVSAGGARLEREQKQANDNPLKPEAGSSKSC</sequence>
<dbReference type="Gene3D" id="3.40.50.1820">
    <property type="entry name" value="alpha/beta hydrolase"/>
    <property type="match status" value="1"/>
</dbReference>